<organism evidence="1 2">
    <name type="scientific">Riccia fluitans</name>
    <dbReference type="NCBI Taxonomy" id="41844"/>
    <lineage>
        <taxon>Eukaryota</taxon>
        <taxon>Viridiplantae</taxon>
        <taxon>Streptophyta</taxon>
        <taxon>Embryophyta</taxon>
        <taxon>Marchantiophyta</taxon>
        <taxon>Marchantiopsida</taxon>
        <taxon>Marchantiidae</taxon>
        <taxon>Marchantiales</taxon>
        <taxon>Ricciaceae</taxon>
        <taxon>Riccia</taxon>
    </lineage>
</organism>
<reference evidence="1 2" key="1">
    <citation type="submission" date="2024-09" db="EMBL/GenBank/DDBJ databases">
        <title>Chromosome-scale assembly of Riccia fluitans.</title>
        <authorList>
            <person name="Paukszto L."/>
            <person name="Sawicki J."/>
            <person name="Karawczyk K."/>
            <person name="Piernik-Szablinska J."/>
            <person name="Szczecinska M."/>
            <person name="Mazdziarz M."/>
        </authorList>
    </citation>
    <scope>NUCLEOTIDE SEQUENCE [LARGE SCALE GENOMIC DNA]</scope>
    <source>
        <strain evidence="1">Rf_01</strain>
        <tissue evidence="1">Aerial parts of the thallus</tissue>
    </source>
</reference>
<dbReference type="Proteomes" id="UP001605036">
    <property type="component" value="Unassembled WGS sequence"/>
</dbReference>
<protein>
    <submittedName>
        <fullName evidence="1">Uncharacterized protein</fullName>
    </submittedName>
</protein>
<comment type="caution">
    <text evidence="1">The sequence shown here is derived from an EMBL/GenBank/DDBJ whole genome shotgun (WGS) entry which is preliminary data.</text>
</comment>
<dbReference type="EMBL" id="JBHFFA010000005">
    <property type="protein sequence ID" value="KAL2624239.1"/>
    <property type="molecule type" value="Genomic_DNA"/>
</dbReference>
<gene>
    <name evidence="1" type="ORF">R1flu_008484</name>
</gene>
<keyword evidence="2" id="KW-1185">Reference proteome</keyword>
<evidence type="ECO:0000313" key="2">
    <source>
        <dbReference type="Proteomes" id="UP001605036"/>
    </source>
</evidence>
<name>A0ABD1YBU2_9MARC</name>
<sequence length="191" mass="21995">MEYDLVEDLANTPTNILLLQLILHGPQLFKGLNTWCRQNRLSCTSRGLRIMRPPKEKEEKTMQVMLDKGAEEIEIEIRGCIIRKVPLDIGSGVNIMTVRTAQRLGLTDLQPCKKFFRLADQSKKQPLGELKNIEITMSGVAFKLDYIVLQPEDEQGYKVLIGRPWFYGASVTEDWNRQEVCFQVKGRRKKV</sequence>
<proteinExistence type="predicted"/>
<dbReference type="InterPro" id="IPR021109">
    <property type="entry name" value="Peptidase_aspartic_dom_sf"/>
</dbReference>
<evidence type="ECO:0000313" key="1">
    <source>
        <dbReference type="EMBL" id="KAL2624239.1"/>
    </source>
</evidence>
<dbReference type="AlphaFoldDB" id="A0ABD1YBU2"/>
<dbReference type="CDD" id="cd00303">
    <property type="entry name" value="retropepsin_like"/>
    <property type="match status" value="1"/>
</dbReference>
<dbReference type="Gene3D" id="2.40.70.10">
    <property type="entry name" value="Acid Proteases"/>
    <property type="match status" value="1"/>
</dbReference>
<accession>A0ABD1YBU2</accession>